<dbReference type="Pfam" id="PF13540">
    <property type="entry name" value="RCC1_2"/>
    <property type="match status" value="2"/>
</dbReference>
<dbReference type="Proteomes" id="UP000245449">
    <property type="component" value="Unassembled WGS sequence"/>
</dbReference>
<dbReference type="PRINTS" id="PR00633">
    <property type="entry name" value="RCCNDNSATION"/>
</dbReference>
<dbReference type="PROSITE" id="PS00626">
    <property type="entry name" value="RCC1_2"/>
    <property type="match status" value="1"/>
</dbReference>
<dbReference type="Pfam" id="PF18962">
    <property type="entry name" value="Por_Secre_tail"/>
    <property type="match status" value="1"/>
</dbReference>
<dbReference type="EMBL" id="QCZI01000013">
    <property type="protein sequence ID" value="PWA04563.1"/>
    <property type="molecule type" value="Genomic_DNA"/>
</dbReference>
<keyword evidence="2" id="KW-0677">Repeat</keyword>
<evidence type="ECO:0000256" key="1">
    <source>
        <dbReference type="ARBA" id="ARBA00022729"/>
    </source>
</evidence>
<dbReference type="InterPro" id="IPR058923">
    <property type="entry name" value="RCC1-like_dom"/>
</dbReference>
<evidence type="ECO:0000259" key="4">
    <source>
        <dbReference type="Pfam" id="PF18962"/>
    </source>
</evidence>
<dbReference type="InterPro" id="IPR051210">
    <property type="entry name" value="Ub_ligase/GEF_domain"/>
</dbReference>
<dbReference type="InterPro" id="IPR000408">
    <property type="entry name" value="Reg_chr_condens"/>
</dbReference>
<dbReference type="Gene3D" id="2.130.10.30">
    <property type="entry name" value="Regulator of chromosome condensation 1/beta-lactamase-inhibitor protein II"/>
    <property type="match status" value="2"/>
</dbReference>
<sequence length="664" mass="71278">MKKTILFIFLVLISFKGITQTAMADSVFGCYSGGLVEAYPLANDYVNSGTIDYASLDLDQTISGIQSSITVNGISFTADINGVVRWSGGIGDYQSCAIKYTFSDNLGNISNEETLYVYFDPDIFKYDDDFTLTPIDSVLGGTTISVLANDYVTGFGASPIFGVGAIGRATAALTTTDPNFTMNPDGTITVAPNTPVGIYNLNYRAYGPHPCTDYLPYLTSVKIEVKNAGIWKSVSVGDNHTSAIKTDGTLWSWGNNGLGSLGIGSTTDSNTPVQVGTDANWEFIASGDYHAIAIKNNGTLWAWGDNSYGQLGIGSTTQSNIPVQIGTDTDWNFASARYGSSAAIKNNGTLWMWGYNADGEIGNGTNTNQNAPVQITSSNDWKTISLGDAHTVAIKTDGTLYGWGLNDFGQLGNGNNISSNVPILSGGGFNQWKSVSASRSYTIALQNDGTLWAWGNNAYNQLGYRTTTDRNTPIQVGTDTDWSSISAGNFHRLALKSNGSLWAWGLNSVGELGDGTNTNQNTPVQIGTDMNWTEISAKSSNHSAALKSDGNLYTWGRNIFGQLGNCTLTNLNIPTLLNCTVLSNQEITNSDKVLSFYPNPTSSILNIQTEEKVISIAIYDLNGRRIKTQKSDAKSINISDLTNGLYFIEVNTANGCVKNKIVKQ</sequence>
<reference evidence="6 7" key="1">
    <citation type="submission" date="2018-04" db="EMBL/GenBank/DDBJ databases">
        <title>Flavobacterium sp. nov., isolated from glacier ice.</title>
        <authorList>
            <person name="Liu Q."/>
            <person name="Xin Y.-H."/>
        </authorList>
    </citation>
    <scope>NUCLEOTIDE SEQUENCE [LARGE SCALE GENOMIC DNA]</scope>
    <source>
        <strain evidence="6 7">RB1R5</strain>
    </source>
</reference>
<dbReference type="AlphaFoldDB" id="A0A2U1JI71"/>
<protein>
    <submittedName>
        <fullName evidence="6">Uncharacterized protein</fullName>
    </submittedName>
</protein>
<dbReference type="PROSITE" id="PS50012">
    <property type="entry name" value="RCC1_3"/>
    <property type="match status" value="6"/>
</dbReference>
<feature type="domain" description="Secretion system C-terminal sorting" evidence="4">
    <location>
        <begin position="597"/>
        <end position="662"/>
    </location>
</feature>
<evidence type="ECO:0000313" key="7">
    <source>
        <dbReference type="Proteomes" id="UP000245449"/>
    </source>
</evidence>
<accession>A0A2U1JI71</accession>
<dbReference type="OrthoDB" id="1081439at2"/>
<dbReference type="InterPro" id="IPR026444">
    <property type="entry name" value="Secre_tail"/>
</dbReference>
<dbReference type="Pfam" id="PF25390">
    <property type="entry name" value="WD40_RLD"/>
    <property type="match status" value="1"/>
</dbReference>
<evidence type="ECO:0000259" key="5">
    <source>
        <dbReference type="Pfam" id="PF25390"/>
    </source>
</evidence>
<comment type="caution">
    <text evidence="6">The sequence shown here is derived from an EMBL/GenBank/DDBJ whole genome shotgun (WGS) entry which is preliminary data.</text>
</comment>
<organism evidence="6 7">
    <name type="scientific">Flavobacterium psychrotolerans</name>
    <dbReference type="NCBI Taxonomy" id="2169410"/>
    <lineage>
        <taxon>Bacteria</taxon>
        <taxon>Pseudomonadati</taxon>
        <taxon>Bacteroidota</taxon>
        <taxon>Flavobacteriia</taxon>
        <taxon>Flavobacteriales</taxon>
        <taxon>Flavobacteriaceae</taxon>
        <taxon>Flavobacterium</taxon>
    </lineage>
</organism>
<keyword evidence="1 3" id="KW-0732">Signal</keyword>
<dbReference type="NCBIfam" id="TIGR04183">
    <property type="entry name" value="Por_Secre_tail"/>
    <property type="match status" value="1"/>
</dbReference>
<proteinExistence type="predicted"/>
<name>A0A2U1JI71_9FLAO</name>
<dbReference type="SUPFAM" id="SSF50985">
    <property type="entry name" value="RCC1/BLIP-II"/>
    <property type="match status" value="2"/>
</dbReference>
<feature type="domain" description="RCC1-like" evidence="5">
    <location>
        <begin position="335"/>
        <end position="581"/>
    </location>
</feature>
<dbReference type="InterPro" id="IPR009091">
    <property type="entry name" value="RCC1/BLIP-II"/>
</dbReference>
<gene>
    <name evidence="6" type="ORF">DB895_10785</name>
</gene>
<evidence type="ECO:0000256" key="3">
    <source>
        <dbReference type="SAM" id="SignalP"/>
    </source>
</evidence>
<dbReference type="PANTHER" id="PTHR22870">
    <property type="entry name" value="REGULATOR OF CHROMOSOME CONDENSATION"/>
    <property type="match status" value="1"/>
</dbReference>
<feature type="signal peptide" evidence="3">
    <location>
        <begin position="1"/>
        <end position="24"/>
    </location>
</feature>
<evidence type="ECO:0000256" key="2">
    <source>
        <dbReference type="ARBA" id="ARBA00022737"/>
    </source>
</evidence>
<dbReference type="PANTHER" id="PTHR22870:SF408">
    <property type="entry name" value="OS09G0560450 PROTEIN"/>
    <property type="match status" value="1"/>
</dbReference>
<feature type="chain" id="PRO_5015576162" evidence="3">
    <location>
        <begin position="25"/>
        <end position="664"/>
    </location>
</feature>
<evidence type="ECO:0000313" key="6">
    <source>
        <dbReference type="EMBL" id="PWA04563.1"/>
    </source>
</evidence>
<keyword evidence="7" id="KW-1185">Reference proteome</keyword>
<dbReference type="RefSeq" id="WP_116725375.1">
    <property type="nucleotide sequence ID" value="NZ_QCZI01000013.1"/>
</dbReference>